<accession>A0A438C3H0</accession>
<dbReference type="AlphaFoldDB" id="A0A438C3H0"/>
<gene>
    <name evidence="1" type="primary">YTX2_715</name>
    <name evidence="1" type="ORF">CK203_078669</name>
</gene>
<evidence type="ECO:0000313" key="2">
    <source>
        <dbReference type="Proteomes" id="UP000288805"/>
    </source>
</evidence>
<sequence>MWLEEGFKDLLKNWWVGLNFNGSYSFVLVAKLRSLKAVLKSWNKDVFDIIEARKGATLNQVAFYDEEERVTTLSLEEVEARNETREDYKKWVFKEEISWRHKSKEVWLKEGDGNKMTNAHRRKLAARLEHPFLEEEVFVSLSDLGKKKAPGPDGYTMMFWLFSWEFVKEEVMNFFSNFHEGGRVVKSLNATFLVLISKKSGVEDLRDFWPISLVGNLYMLLAKVLANRLEKVMGKVIFESQNAFVEGRQILECLGFSLLRSRRHSLGGMDSL</sequence>
<dbReference type="PANTHER" id="PTHR46890:SF48">
    <property type="entry name" value="RNA-DIRECTED DNA POLYMERASE"/>
    <property type="match status" value="1"/>
</dbReference>
<evidence type="ECO:0000313" key="1">
    <source>
        <dbReference type="EMBL" id="RVW17802.1"/>
    </source>
</evidence>
<organism evidence="1 2">
    <name type="scientific">Vitis vinifera</name>
    <name type="common">Grape</name>
    <dbReference type="NCBI Taxonomy" id="29760"/>
    <lineage>
        <taxon>Eukaryota</taxon>
        <taxon>Viridiplantae</taxon>
        <taxon>Streptophyta</taxon>
        <taxon>Embryophyta</taxon>
        <taxon>Tracheophyta</taxon>
        <taxon>Spermatophyta</taxon>
        <taxon>Magnoliopsida</taxon>
        <taxon>eudicotyledons</taxon>
        <taxon>Gunneridae</taxon>
        <taxon>Pentapetalae</taxon>
        <taxon>rosids</taxon>
        <taxon>Vitales</taxon>
        <taxon>Vitaceae</taxon>
        <taxon>Viteae</taxon>
        <taxon>Vitis</taxon>
    </lineage>
</organism>
<dbReference type="Proteomes" id="UP000288805">
    <property type="component" value="Unassembled WGS sequence"/>
</dbReference>
<dbReference type="EMBL" id="QGNW01002573">
    <property type="protein sequence ID" value="RVW17802.1"/>
    <property type="molecule type" value="Genomic_DNA"/>
</dbReference>
<name>A0A438C3H0_VITVI</name>
<dbReference type="PANTHER" id="PTHR46890">
    <property type="entry name" value="NON-LTR RETROLELEMENT REVERSE TRANSCRIPTASE-LIKE PROTEIN-RELATED"/>
    <property type="match status" value="1"/>
</dbReference>
<protein>
    <submittedName>
        <fullName evidence="1">Transposon TX1 uncharacterized 149 kDa protein</fullName>
    </submittedName>
</protein>
<reference evidence="1 2" key="1">
    <citation type="journal article" date="2018" name="PLoS Genet.">
        <title>Population sequencing reveals clonal diversity and ancestral inbreeding in the grapevine cultivar Chardonnay.</title>
        <authorList>
            <person name="Roach M.J."/>
            <person name="Johnson D.L."/>
            <person name="Bohlmann J."/>
            <person name="van Vuuren H.J."/>
            <person name="Jones S.J."/>
            <person name="Pretorius I.S."/>
            <person name="Schmidt S.A."/>
            <person name="Borneman A.R."/>
        </authorList>
    </citation>
    <scope>NUCLEOTIDE SEQUENCE [LARGE SCALE GENOMIC DNA]</scope>
    <source>
        <strain evidence="2">cv. Chardonnay</strain>
        <tissue evidence="1">Leaf</tissue>
    </source>
</reference>
<dbReference type="InterPro" id="IPR052343">
    <property type="entry name" value="Retrotransposon-Effector_Assoc"/>
</dbReference>
<proteinExistence type="predicted"/>
<comment type="caution">
    <text evidence="1">The sequence shown here is derived from an EMBL/GenBank/DDBJ whole genome shotgun (WGS) entry which is preliminary data.</text>
</comment>